<feature type="chain" id="PRO_5037031456" evidence="2">
    <location>
        <begin position="20"/>
        <end position="148"/>
    </location>
</feature>
<proteinExistence type="predicted"/>
<dbReference type="EMBL" id="CP073078">
    <property type="protein sequence ID" value="QUD88737.1"/>
    <property type="molecule type" value="Genomic_DNA"/>
</dbReference>
<feature type="signal peptide" evidence="2">
    <location>
        <begin position="1"/>
        <end position="19"/>
    </location>
</feature>
<feature type="region of interest" description="Disordered" evidence="1">
    <location>
        <begin position="74"/>
        <end position="95"/>
    </location>
</feature>
<evidence type="ECO:0000313" key="3">
    <source>
        <dbReference type="EMBL" id="QUD88737.1"/>
    </source>
</evidence>
<evidence type="ECO:0000256" key="2">
    <source>
        <dbReference type="SAM" id="SignalP"/>
    </source>
</evidence>
<reference evidence="3" key="1">
    <citation type="submission" date="2021-04" db="EMBL/GenBank/DDBJ databases">
        <title>The complete genome sequence of Caulobacter sp. S6.</title>
        <authorList>
            <person name="Tang Y."/>
            <person name="Ouyang W."/>
            <person name="Liu Q."/>
            <person name="Huang B."/>
            <person name="Guo Z."/>
            <person name="Lei P."/>
        </authorList>
    </citation>
    <scope>NUCLEOTIDE SEQUENCE</scope>
    <source>
        <strain evidence="3">S6</strain>
    </source>
</reference>
<name>A0A975G1F6_9CAUL</name>
<dbReference type="RefSeq" id="WP_211938787.1">
    <property type="nucleotide sequence ID" value="NZ_CP073078.1"/>
</dbReference>
<accession>A0A975G1F6</accession>
<evidence type="ECO:0000313" key="4">
    <source>
        <dbReference type="Proteomes" id="UP000676409"/>
    </source>
</evidence>
<evidence type="ECO:0000256" key="1">
    <source>
        <dbReference type="SAM" id="MobiDB-lite"/>
    </source>
</evidence>
<keyword evidence="2" id="KW-0732">Signal</keyword>
<dbReference type="Proteomes" id="UP000676409">
    <property type="component" value="Chromosome"/>
</dbReference>
<protein>
    <submittedName>
        <fullName evidence="3">Uncharacterized protein</fullName>
    </submittedName>
</protein>
<dbReference type="KEGG" id="caul:KCG34_02290"/>
<dbReference type="AlphaFoldDB" id="A0A975G1F6"/>
<keyword evidence="4" id="KW-1185">Reference proteome</keyword>
<gene>
    <name evidence="3" type="ORF">KCG34_02290</name>
</gene>
<organism evidence="3 4">
    <name type="scientific">Phenylobacterium montanum</name>
    <dbReference type="NCBI Taxonomy" id="2823693"/>
    <lineage>
        <taxon>Bacteria</taxon>
        <taxon>Pseudomonadati</taxon>
        <taxon>Pseudomonadota</taxon>
        <taxon>Alphaproteobacteria</taxon>
        <taxon>Caulobacterales</taxon>
        <taxon>Caulobacteraceae</taxon>
        <taxon>Phenylobacterium</taxon>
    </lineage>
</organism>
<sequence length="148" mass="15905">MAALLSSAALIMLAPAALADTPGRHPGFLHALSDLRAARWLILHRPGDARVSAHEDAAVQSIVAAISDIQRASIDDGKNLDDHPATDAPPSREGRLQRAQELLTQAHHDVNQKDDDPATYELKKVALKNIQVATHEVDGALWDAAHGR</sequence>